<dbReference type="AlphaFoldDB" id="A0A2L0EKI1"/>
<evidence type="ECO:0000313" key="2">
    <source>
        <dbReference type="EMBL" id="AUX39803.1"/>
    </source>
</evidence>
<feature type="compositionally biased region" description="Gly residues" evidence="1">
    <location>
        <begin position="122"/>
        <end position="134"/>
    </location>
</feature>
<dbReference type="SUPFAM" id="SSF52540">
    <property type="entry name" value="P-loop containing nucleoside triphosphate hydrolases"/>
    <property type="match status" value="1"/>
</dbReference>
<gene>
    <name evidence="2" type="ORF">SOCE26_011980</name>
</gene>
<dbReference type="Gene3D" id="3.40.50.300">
    <property type="entry name" value="P-loop containing nucleotide triphosphate hydrolases"/>
    <property type="match status" value="1"/>
</dbReference>
<feature type="region of interest" description="Disordered" evidence="1">
    <location>
        <begin position="507"/>
        <end position="536"/>
    </location>
</feature>
<feature type="region of interest" description="Disordered" evidence="1">
    <location>
        <begin position="80"/>
        <end position="178"/>
    </location>
</feature>
<dbReference type="PANTHER" id="PTHR32309">
    <property type="entry name" value="TYROSINE-PROTEIN KINASE"/>
    <property type="match status" value="1"/>
</dbReference>
<protein>
    <recommendedName>
        <fullName evidence="4">CobQ/CobB/MinD/ParA nucleotide binding domain-containing protein</fullName>
    </recommendedName>
</protein>
<sequence length="631" mass="66059">MAETGGAEPGKPPPVASLERALDQVCDFLSRAEQTARVRALVIEARRLRNVVGNWRSIAPDPDVREEMIARVLRLANDAEDVVSAERPSTSHEDPSSSFDSPTIRQDLPPSGHLHPPQGIGLRLGPGAGQGAPGGTPAPGRGGPSPATALFLAGLPPEHGGHAAHPGGMREPPQISMSPALPPGPERLGVSPSLTRVVDLGATLSSPGLVSGGARQGSSPALPVQVERVVAPPARDVGVRDVPASPAGAPPYERSPAALGSTIGGIGATFPSPPSLVFERVVPQTGREVTVREVPPAAPPPPAERLPERSLTGTFASPPSLIFNRVVSTPEQYYAPDAKPRPADEVFEEPPSLHIEHMRSLPGGQDGHGLLLHPDPLGGSGEVSVRPLPMPDSVDPSIVMIHAPYSPQADAYRTLRRKLPSAASTTVAVTSAGSGEGKTSCAINLALALRETARGKILLVEANIRTPGIAQALRFEPPLCFTAQLQRHRDDRLAPWVVVEQATPVPAVAPGEDGLESSDRNVPPGGKPHDPRPSLQTPVHILAVDPRSERPPMLDAVAFSTGIESLKRAGYSYIIIDTPPVLGSMDMNVIGDSVDGVVLTSIVKKSTRRAIRQAIEQLRPAPVLGVVLLEA</sequence>
<evidence type="ECO:0008006" key="4">
    <source>
        <dbReference type="Google" id="ProtNLM"/>
    </source>
</evidence>
<feature type="compositionally biased region" description="Low complexity" evidence="1">
    <location>
        <begin position="144"/>
        <end position="167"/>
    </location>
</feature>
<proteinExistence type="predicted"/>
<evidence type="ECO:0000256" key="1">
    <source>
        <dbReference type="SAM" id="MobiDB-lite"/>
    </source>
</evidence>
<dbReference type="Proteomes" id="UP000238348">
    <property type="component" value="Chromosome"/>
</dbReference>
<dbReference type="InterPro" id="IPR050445">
    <property type="entry name" value="Bact_polysacc_biosynth/exp"/>
</dbReference>
<name>A0A2L0EKI1_SORCE</name>
<dbReference type="EMBL" id="CP012673">
    <property type="protein sequence ID" value="AUX39803.1"/>
    <property type="molecule type" value="Genomic_DNA"/>
</dbReference>
<dbReference type="RefSeq" id="WP_104977708.1">
    <property type="nucleotide sequence ID" value="NZ_CP012673.1"/>
</dbReference>
<feature type="region of interest" description="Disordered" evidence="1">
    <location>
        <begin position="288"/>
        <end position="313"/>
    </location>
</feature>
<accession>A0A2L0EKI1</accession>
<dbReference type="InterPro" id="IPR027417">
    <property type="entry name" value="P-loop_NTPase"/>
</dbReference>
<evidence type="ECO:0000313" key="3">
    <source>
        <dbReference type="Proteomes" id="UP000238348"/>
    </source>
</evidence>
<dbReference type="PANTHER" id="PTHR32309:SF31">
    <property type="entry name" value="CAPSULAR EXOPOLYSACCHARIDE FAMILY"/>
    <property type="match status" value="1"/>
</dbReference>
<reference evidence="2 3" key="1">
    <citation type="submission" date="2015-09" db="EMBL/GenBank/DDBJ databases">
        <title>Sorangium comparison.</title>
        <authorList>
            <person name="Zaburannyi N."/>
            <person name="Bunk B."/>
            <person name="Overmann J."/>
            <person name="Mueller R."/>
        </authorList>
    </citation>
    <scope>NUCLEOTIDE SEQUENCE [LARGE SCALE GENOMIC DNA]</scope>
    <source>
        <strain evidence="2 3">So ce26</strain>
    </source>
</reference>
<dbReference type="OrthoDB" id="9812433at2"/>
<organism evidence="2 3">
    <name type="scientific">Sorangium cellulosum</name>
    <name type="common">Polyangium cellulosum</name>
    <dbReference type="NCBI Taxonomy" id="56"/>
    <lineage>
        <taxon>Bacteria</taxon>
        <taxon>Pseudomonadati</taxon>
        <taxon>Myxococcota</taxon>
        <taxon>Polyangia</taxon>
        <taxon>Polyangiales</taxon>
        <taxon>Polyangiaceae</taxon>
        <taxon>Sorangium</taxon>
    </lineage>
</organism>